<evidence type="ECO:0000313" key="12">
    <source>
        <dbReference type="Proteomes" id="UP000297348"/>
    </source>
</evidence>
<comment type="similarity">
    <text evidence="7 10">Belongs to the fluoride channel Fluc/FEX (TC 1.A.43) family.</text>
</comment>
<keyword evidence="3 10" id="KW-0812">Transmembrane</keyword>
<keyword evidence="6 10" id="KW-0407">Ion channel</keyword>
<comment type="catalytic activity">
    <reaction evidence="8">
        <text>fluoride(in) = fluoride(out)</text>
        <dbReference type="Rhea" id="RHEA:76159"/>
        <dbReference type="ChEBI" id="CHEBI:17051"/>
    </reaction>
    <physiologicalReaction direction="left-to-right" evidence="8">
        <dbReference type="Rhea" id="RHEA:76160"/>
    </physiologicalReaction>
</comment>
<dbReference type="GO" id="GO:0046872">
    <property type="term" value="F:metal ion binding"/>
    <property type="evidence" value="ECO:0007669"/>
    <property type="project" value="UniProtKB-KW"/>
</dbReference>
<keyword evidence="5 10" id="KW-0472">Membrane</keyword>
<dbReference type="InterPro" id="IPR003691">
    <property type="entry name" value="FluC"/>
</dbReference>
<organism evidence="11 12">
    <name type="scientific">Levilactobacillus suantsaiihabitans</name>
    <dbReference type="NCBI Taxonomy" id="2487722"/>
    <lineage>
        <taxon>Bacteria</taxon>
        <taxon>Bacillati</taxon>
        <taxon>Bacillota</taxon>
        <taxon>Bacilli</taxon>
        <taxon>Lactobacillales</taxon>
        <taxon>Lactobacillaceae</taxon>
        <taxon>Levilactobacillus</taxon>
    </lineage>
</organism>
<feature type="transmembrane region" description="Helical" evidence="10">
    <location>
        <begin position="57"/>
        <end position="76"/>
    </location>
</feature>
<feature type="binding site" evidence="10">
    <location>
        <position position="68"/>
    </location>
    <ligand>
        <name>Na(+)</name>
        <dbReference type="ChEBI" id="CHEBI:29101"/>
        <note>structural</note>
    </ligand>
</feature>
<dbReference type="GO" id="GO:0062054">
    <property type="term" value="F:fluoride channel activity"/>
    <property type="evidence" value="ECO:0007669"/>
    <property type="project" value="UniProtKB-UniRule"/>
</dbReference>
<evidence type="ECO:0000256" key="10">
    <source>
        <dbReference type="HAMAP-Rule" id="MF_00454"/>
    </source>
</evidence>
<comment type="activity regulation">
    <text evidence="10">Na(+) is not transported, but it plays an essential structural role and its presence is essential for fluoride channel function.</text>
</comment>
<comment type="caution">
    <text evidence="11">The sequence shown here is derived from an EMBL/GenBank/DDBJ whole genome shotgun (WGS) entry which is preliminary data.</text>
</comment>
<keyword evidence="2 10" id="KW-1003">Cell membrane</keyword>
<dbReference type="Proteomes" id="UP000297348">
    <property type="component" value="Unassembled WGS sequence"/>
</dbReference>
<keyword evidence="4 10" id="KW-1133">Transmembrane helix</keyword>
<dbReference type="EMBL" id="RKLX01000003">
    <property type="protein sequence ID" value="TGD19784.1"/>
    <property type="molecule type" value="Genomic_DNA"/>
</dbReference>
<evidence type="ECO:0000313" key="11">
    <source>
        <dbReference type="EMBL" id="TGD19784.1"/>
    </source>
</evidence>
<evidence type="ECO:0000256" key="9">
    <source>
        <dbReference type="ARBA" id="ARBA00049940"/>
    </source>
</evidence>
<feature type="binding site" evidence="10">
    <location>
        <position position="71"/>
    </location>
    <ligand>
        <name>Na(+)</name>
        <dbReference type="ChEBI" id="CHEBI:29101"/>
        <note>structural</note>
    </ligand>
</feature>
<protein>
    <recommendedName>
        <fullName evidence="10">Fluoride-specific ion channel FluC</fullName>
    </recommendedName>
</protein>
<keyword evidence="12" id="KW-1185">Reference proteome</keyword>
<reference evidence="11 12" key="1">
    <citation type="submission" date="2018-10" db="EMBL/GenBank/DDBJ databases">
        <title>Lactobacillus sp. R7 and Lactobacillus sp. R19 isolated from fermented mustard green product of Taiwan.</title>
        <authorList>
            <person name="Lin S.-T."/>
        </authorList>
    </citation>
    <scope>NUCLEOTIDE SEQUENCE [LARGE SCALE GENOMIC DNA]</scope>
    <source>
        <strain evidence="11 12">BCRC 81129</strain>
    </source>
</reference>
<dbReference type="AlphaFoldDB" id="A0A4Z0JD84"/>
<dbReference type="Pfam" id="PF02537">
    <property type="entry name" value="CRCB"/>
    <property type="match status" value="1"/>
</dbReference>
<dbReference type="RefSeq" id="WP_135367287.1">
    <property type="nucleotide sequence ID" value="NZ_RKLX01000003.1"/>
</dbReference>
<comment type="function">
    <text evidence="9 10">Fluoride-specific ion channel. Important for reducing fluoride concentration in the cell, thus reducing its toxicity.</text>
</comment>
<dbReference type="OrthoDB" id="9815830at2"/>
<dbReference type="GO" id="GO:0005886">
    <property type="term" value="C:plasma membrane"/>
    <property type="evidence" value="ECO:0007669"/>
    <property type="project" value="UniProtKB-SubCell"/>
</dbReference>
<evidence type="ECO:0000256" key="8">
    <source>
        <dbReference type="ARBA" id="ARBA00035585"/>
    </source>
</evidence>
<keyword evidence="10" id="KW-0813">Transport</keyword>
<proteinExistence type="inferred from homology"/>
<feature type="transmembrane region" description="Helical" evidence="10">
    <location>
        <begin position="96"/>
        <end position="115"/>
    </location>
</feature>
<comment type="subcellular location">
    <subcellularLocation>
        <location evidence="1 10">Cell membrane</location>
        <topology evidence="1 10">Multi-pass membrane protein</topology>
    </subcellularLocation>
</comment>
<evidence type="ECO:0000256" key="6">
    <source>
        <dbReference type="ARBA" id="ARBA00023303"/>
    </source>
</evidence>
<keyword evidence="10" id="KW-0406">Ion transport</keyword>
<evidence type="ECO:0000256" key="4">
    <source>
        <dbReference type="ARBA" id="ARBA00022989"/>
    </source>
</evidence>
<evidence type="ECO:0000256" key="2">
    <source>
        <dbReference type="ARBA" id="ARBA00022475"/>
    </source>
</evidence>
<name>A0A4Z0JD84_9LACO</name>
<dbReference type="PANTHER" id="PTHR28259">
    <property type="entry name" value="FLUORIDE EXPORT PROTEIN 1-RELATED"/>
    <property type="match status" value="1"/>
</dbReference>
<evidence type="ECO:0000256" key="3">
    <source>
        <dbReference type="ARBA" id="ARBA00022692"/>
    </source>
</evidence>
<gene>
    <name evidence="10" type="primary">fluC</name>
    <name evidence="10" type="synonym">crcB</name>
    <name evidence="11" type="ORF">EGT51_02820</name>
</gene>
<evidence type="ECO:0000256" key="5">
    <source>
        <dbReference type="ARBA" id="ARBA00023136"/>
    </source>
</evidence>
<dbReference type="GO" id="GO:0140114">
    <property type="term" value="P:cellular detoxification of fluoride"/>
    <property type="evidence" value="ECO:0007669"/>
    <property type="project" value="UniProtKB-UniRule"/>
</dbReference>
<evidence type="ECO:0000256" key="7">
    <source>
        <dbReference type="ARBA" id="ARBA00035120"/>
    </source>
</evidence>
<accession>A0A4Z0JD84</accession>
<keyword evidence="10" id="KW-0479">Metal-binding</keyword>
<sequence length="118" mass="12505">MAGVAGLGAALGALARYGTTRWVQTIYGNHWPLATLLINWLGCALLGLLTGWQVARLWLVLLGTGALGGFTTYSTFSHEVVMLLDQRRFVAAAGYLFLSVGGGLLLAAGGLWLGWQLV</sequence>
<dbReference type="HAMAP" id="MF_00454">
    <property type="entry name" value="FluC"/>
    <property type="match status" value="1"/>
</dbReference>
<feature type="transmembrane region" description="Helical" evidence="10">
    <location>
        <begin position="31"/>
        <end position="50"/>
    </location>
</feature>
<keyword evidence="10" id="KW-0915">Sodium</keyword>
<evidence type="ECO:0000256" key="1">
    <source>
        <dbReference type="ARBA" id="ARBA00004651"/>
    </source>
</evidence>
<dbReference type="PANTHER" id="PTHR28259:SF1">
    <property type="entry name" value="FLUORIDE EXPORT PROTEIN 1-RELATED"/>
    <property type="match status" value="1"/>
</dbReference>